<reference evidence="12 13" key="1">
    <citation type="journal article" date="2011" name="Stand. Genomic Sci.">
        <title>Complete genome sequence of the gliding freshwater bacterium Fluviicola taffensis type strain (RW262).</title>
        <authorList>
            <person name="Woyke T."/>
            <person name="Chertkov O."/>
            <person name="Lapidus A."/>
            <person name="Nolan M."/>
            <person name="Lucas S."/>
            <person name="Del Rio T.G."/>
            <person name="Tice H."/>
            <person name="Cheng J.F."/>
            <person name="Tapia R."/>
            <person name="Han C."/>
            <person name="Goodwin L."/>
            <person name="Pitluck S."/>
            <person name="Liolios K."/>
            <person name="Pagani I."/>
            <person name="Ivanova N."/>
            <person name="Huntemann M."/>
            <person name="Mavromatis K."/>
            <person name="Mikhailova N."/>
            <person name="Pati A."/>
            <person name="Chen A."/>
            <person name="Palaniappan K."/>
            <person name="Land M."/>
            <person name="Hauser L."/>
            <person name="Brambilla E.M."/>
            <person name="Rohde M."/>
            <person name="Mwirichia R."/>
            <person name="Sikorski J."/>
            <person name="Tindall B.J."/>
            <person name="Goker M."/>
            <person name="Bristow J."/>
            <person name="Eisen J.A."/>
            <person name="Markowitz V."/>
            <person name="Hugenholtz P."/>
            <person name="Klenk H.P."/>
            <person name="Kyrpides N.C."/>
        </authorList>
    </citation>
    <scope>NUCLEOTIDE SEQUENCE [LARGE SCALE GENOMIC DNA]</scope>
    <source>
        <strain evidence="13">DSM 16823 / RW262 / RW262</strain>
    </source>
</reference>
<dbReference type="InterPro" id="IPR006062">
    <property type="entry name" value="His_biosynth"/>
</dbReference>
<dbReference type="STRING" id="755732.Fluta_2188"/>
<keyword evidence="5 11" id="KW-0028">Amino-acid biosynthesis</keyword>
<dbReference type="PANTHER" id="PTHR21235:SF2">
    <property type="entry name" value="IMIDAZOLE GLYCEROL PHOSPHATE SYNTHASE HISHF"/>
    <property type="match status" value="1"/>
</dbReference>
<dbReference type="EC" id="4.3.2.10" evidence="4"/>
<dbReference type="InterPro" id="IPR050064">
    <property type="entry name" value="IGPS_HisA/HisF"/>
</dbReference>
<dbReference type="EMBL" id="CP002542">
    <property type="protein sequence ID" value="AEA44174.1"/>
    <property type="molecule type" value="Genomic_DNA"/>
</dbReference>
<evidence type="ECO:0000256" key="9">
    <source>
        <dbReference type="ARBA" id="ARBA00030264"/>
    </source>
</evidence>
<keyword evidence="6 11" id="KW-0368">Histidine biosynthesis</keyword>
<dbReference type="eggNOG" id="COG0107">
    <property type="taxonomic scope" value="Bacteria"/>
</dbReference>
<dbReference type="CDD" id="cd04731">
    <property type="entry name" value="HisF"/>
    <property type="match status" value="1"/>
</dbReference>
<dbReference type="GO" id="GO:0016829">
    <property type="term" value="F:lyase activity"/>
    <property type="evidence" value="ECO:0007669"/>
    <property type="project" value="UniProtKB-KW"/>
</dbReference>
<organism evidence="12 13">
    <name type="scientific">Fluviicola taffensis (strain DSM 16823 / NCIMB 13979 / RW262)</name>
    <dbReference type="NCBI Taxonomy" id="755732"/>
    <lineage>
        <taxon>Bacteria</taxon>
        <taxon>Pseudomonadati</taxon>
        <taxon>Bacteroidota</taxon>
        <taxon>Flavobacteriia</taxon>
        <taxon>Flavobacteriales</taxon>
        <taxon>Crocinitomicaceae</taxon>
        <taxon>Fluviicola</taxon>
    </lineage>
</organism>
<keyword evidence="7 12" id="KW-0456">Lyase</keyword>
<proteinExistence type="inferred from homology"/>
<dbReference type="GO" id="GO:0000105">
    <property type="term" value="P:L-histidine biosynthetic process"/>
    <property type="evidence" value="ECO:0007669"/>
    <property type="project" value="UniProtKB-UniPathway"/>
</dbReference>
<comment type="function">
    <text evidence="8">IGPS catalyzes the conversion of PRFAR and glutamine to IGP, AICAR and glutamate. The HisF subunit catalyzes the cyclization activity that produces IGP and AICAR from PRFAR using the ammonia provided by the HisH subunit.</text>
</comment>
<dbReference type="Gene3D" id="3.20.20.70">
    <property type="entry name" value="Aldolase class I"/>
    <property type="match status" value="1"/>
</dbReference>
<evidence type="ECO:0000256" key="2">
    <source>
        <dbReference type="ARBA" id="ARBA00009667"/>
    </source>
</evidence>
<evidence type="ECO:0000256" key="10">
    <source>
        <dbReference type="ARBA" id="ARBA00047838"/>
    </source>
</evidence>
<dbReference type="KEGG" id="fte:Fluta_2188"/>
<gene>
    <name evidence="12" type="ordered locus">Fluta_2188</name>
</gene>
<evidence type="ECO:0000256" key="7">
    <source>
        <dbReference type="ARBA" id="ARBA00023239"/>
    </source>
</evidence>
<reference evidence="13" key="2">
    <citation type="submission" date="2011-02" db="EMBL/GenBank/DDBJ databases">
        <title>The complete genome of Fluviicola taffensis DSM 16823.</title>
        <authorList>
            <consortium name="US DOE Joint Genome Institute (JGI-PGF)"/>
            <person name="Lucas S."/>
            <person name="Copeland A."/>
            <person name="Lapidus A."/>
            <person name="Bruce D."/>
            <person name="Goodwin L."/>
            <person name="Pitluck S."/>
            <person name="Kyrpides N."/>
            <person name="Mavromatis K."/>
            <person name="Ivanova N."/>
            <person name="Mikhailova N."/>
            <person name="Pagani I."/>
            <person name="Chertkov O."/>
            <person name="Detter J.C."/>
            <person name="Han C."/>
            <person name="Tapia R."/>
            <person name="Land M."/>
            <person name="Hauser L."/>
            <person name="Markowitz V."/>
            <person name="Cheng J.-F."/>
            <person name="Hugenholtz P."/>
            <person name="Woyke T."/>
            <person name="Wu D."/>
            <person name="Tindall B."/>
            <person name="Pomrenke H.G."/>
            <person name="Brambilla E."/>
            <person name="Klenk H.-P."/>
            <person name="Eisen J.A."/>
        </authorList>
    </citation>
    <scope>NUCLEOTIDE SEQUENCE [LARGE SCALE GENOMIC DNA]</scope>
    <source>
        <strain evidence="13">DSM 16823 / RW262 / RW262</strain>
    </source>
</reference>
<dbReference type="RefSeq" id="WP_013686944.1">
    <property type="nucleotide sequence ID" value="NC_015321.1"/>
</dbReference>
<sequence>MALPRCIPVLLLQNGGLVKTTQFQQPKYIGDPLNTIRIFNEKEVDELVFLDIDASVKGTPIPFKLLKEIAEECFMPLSYGGGIKTIESIRQIIQLGIEKVIIGTEAIQNPDFLKQAVTEFGSSSICVVLDIKKNTSGEYCLWTQSGTIPTDLKPVYFAQKLEELGVGELFVHSIDRDGTRMGYDLELIQLLRQAVTIPIIAYGGADTIADFQWVIQSGANAVAAGSLFVLHGKHQAVLISYPDSASLKRIYSSIQRK</sequence>
<accession>F2IA16</accession>
<dbReference type="OrthoDB" id="9781903at2"/>
<dbReference type="Pfam" id="PF00977">
    <property type="entry name" value="His_biosynth"/>
    <property type="match status" value="1"/>
</dbReference>
<evidence type="ECO:0000313" key="12">
    <source>
        <dbReference type="EMBL" id="AEA44174.1"/>
    </source>
</evidence>
<comment type="similarity">
    <text evidence="2 11">Belongs to the HisA/HisF family.</text>
</comment>
<dbReference type="InterPro" id="IPR004651">
    <property type="entry name" value="HisF"/>
</dbReference>
<evidence type="ECO:0000256" key="6">
    <source>
        <dbReference type="ARBA" id="ARBA00023102"/>
    </source>
</evidence>
<dbReference type="Proteomes" id="UP000007463">
    <property type="component" value="Chromosome"/>
</dbReference>
<dbReference type="NCBIfam" id="NF038364">
    <property type="entry name" value="AglZ_HisF2_fam"/>
    <property type="match status" value="1"/>
</dbReference>
<evidence type="ECO:0000256" key="11">
    <source>
        <dbReference type="RuleBase" id="RU003657"/>
    </source>
</evidence>
<evidence type="ECO:0000256" key="5">
    <source>
        <dbReference type="ARBA" id="ARBA00022605"/>
    </source>
</evidence>
<comment type="catalytic activity">
    <reaction evidence="10">
        <text>5-[(5-phospho-1-deoxy-D-ribulos-1-ylimino)methylamino]-1-(5-phospho-beta-D-ribosyl)imidazole-4-carboxamide + L-glutamine = D-erythro-1-(imidazol-4-yl)glycerol 3-phosphate + 5-amino-1-(5-phospho-beta-D-ribosyl)imidazole-4-carboxamide + L-glutamate + H(+)</text>
        <dbReference type="Rhea" id="RHEA:24793"/>
        <dbReference type="ChEBI" id="CHEBI:15378"/>
        <dbReference type="ChEBI" id="CHEBI:29985"/>
        <dbReference type="ChEBI" id="CHEBI:58278"/>
        <dbReference type="ChEBI" id="CHEBI:58359"/>
        <dbReference type="ChEBI" id="CHEBI:58475"/>
        <dbReference type="ChEBI" id="CHEBI:58525"/>
        <dbReference type="EC" id="4.3.2.10"/>
    </reaction>
</comment>
<evidence type="ECO:0000256" key="4">
    <source>
        <dbReference type="ARBA" id="ARBA00012809"/>
    </source>
</evidence>
<dbReference type="InterPro" id="IPR011060">
    <property type="entry name" value="RibuloseP-bd_barrel"/>
</dbReference>
<dbReference type="AlphaFoldDB" id="F2IA16"/>
<comment type="pathway">
    <text evidence="1">Amino-acid biosynthesis; L-histidine biosynthesis; L-histidine from 5-phospho-alpha-D-ribose 1-diphosphate: step 5/9.</text>
</comment>
<evidence type="ECO:0000256" key="1">
    <source>
        <dbReference type="ARBA" id="ARBA00005091"/>
    </source>
</evidence>
<name>F2IA16_FLUTR</name>
<dbReference type="SUPFAM" id="SSF51366">
    <property type="entry name" value="Ribulose-phoshate binding barrel"/>
    <property type="match status" value="1"/>
</dbReference>
<evidence type="ECO:0000256" key="8">
    <source>
        <dbReference type="ARBA" id="ARBA00025475"/>
    </source>
</evidence>
<dbReference type="HOGENOM" id="CLU_048577_4_0_10"/>
<keyword evidence="13" id="KW-1185">Reference proteome</keyword>
<protein>
    <recommendedName>
        <fullName evidence="4">imidazole glycerol-phosphate synthase</fullName>
        <ecNumber evidence="4">4.3.2.10</ecNumber>
    </recommendedName>
    <alternativeName>
        <fullName evidence="9">IGP synthase cyclase subunit</fullName>
    </alternativeName>
</protein>
<comment type="subunit">
    <text evidence="3">Heterodimer of HisH and HisF.</text>
</comment>
<dbReference type="PANTHER" id="PTHR21235">
    <property type="entry name" value="IMIDAZOLE GLYCEROL PHOSPHATE SYNTHASE SUBUNIT HISF/H IGP SYNTHASE SUBUNIT HISF/H"/>
    <property type="match status" value="1"/>
</dbReference>
<dbReference type="GO" id="GO:0000107">
    <property type="term" value="F:imidazoleglycerol-phosphate synthase activity"/>
    <property type="evidence" value="ECO:0007669"/>
    <property type="project" value="InterPro"/>
</dbReference>
<evidence type="ECO:0000313" key="13">
    <source>
        <dbReference type="Proteomes" id="UP000007463"/>
    </source>
</evidence>
<dbReference type="InterPro" id="IPR013785">
    <property type="entry name" value="Aldolase_TIM"/>
</dbReference>
<dbReference type="UniPathway" id="UPA00031">
    <property type="reaction ID" value="UER00010"/>
</dbReference>
<evidence type="ECO:0000256" key="3">
    <source>
        <dbReference type="ARBA" id="ARBA00011152"/>
    </source>
</evidence>